<organism evidence="1">
    <name type="scientific">bioreactor metagenome</name>
    <dbReference type="NCBI Taxonomy" id="1076179"/>
    <lineage>
        <taxon>unclassified sequences</taxon>
        <taxon>metagenomes</taxon>
        <taxon>ecological metagenomes</taxon>
    </lineage>
</organism>
<gene>
    <name evidence="1" type="ORF">SDC9_131748</name>
</gene>
<comment type="caution">
    <text evidence="1">The sequence shown here is derived from an EMBL/GenBank/DDBJ whole genome shotgun (WGS) entry which is preliminary data.</text>
</comment>
<reference evidence="1" key="1">
    <citation type="submission" date="2019-08" db="EMBL/GenBank/DDBJ databases">
        <authorList>
            <person name="Kucharzyk K."/>
            <person name="Murdoch R.W."/>
            <person name="Higgins S."/>
            <person name="Loffler F."/>
        </authorList>
    </citation>
    <scope>NUCLEOTIDE SEQUENCE</scope>
</reference>
<sequence length="290" mass="30774">MGQQPVDRFVQRLGSGCQRAADLRQHCIGRFDQPARIAVDAAQQRLQRAPALACQLAADQVVGLDARGAFVDGRDARVAHVLGGAGFLDVAHAAMHLHAVGRDALRAVGTPAFDHRYQQADQGLRLRALLRIGVARGAVHLTGAEVGQRAHGLGAGLHVHQHAPHVRVACDGGAAADQRLALHPLQRIGACALVGALGNAHAFQANVQPRVVHHGEHAGQPLVRLADQVADSAAAVAKTHRRRGAAVDAHLVLNRRAGQVVAFAQGAIVVDQVLRAQEQRDAFHPRWRIG</sequence>
<name>A0A645D646_9ZZZZ</name>
<proteinExistence type="predicted"/>
<dbReference type="AlphaFoldDB" id="A0A645D646"/>
<evidence type="ECO:0000313" key="1">
    <source>
        <dbReference type="EMBL" id="MPM84675.1"/>
    </source>
</evidence>
<protein>
    <submittedName>
        <fullName evidence="1">Uncharacterized protein</fullName>
    </submittedName>
</protein>
<accession>A0A645D646</accession>
<dbReference type="EMBL" id="VSSQ01033163">
    <property type="protein sequence ID" value="MPM84675.1"/>
    <property type="molecule type" value="Genomic_DNA"/>
</dbReference>